<proteinExistence type="predicted"/>
<dbReference type="SUPFAM" id="SSF48452">
    <property type="entry name" value="TPR-like"/>
    <property type="match status" value="1"/>
</dbReference>
<dbReference type="Pfam" id="PF12688">
    <property type="entry name" value="TPR_5"/>
    <property type="match status" value="1"/>
</dbReference>
<sequence>MSTQSKEADLSEVARLRGEERFEEARTRLLELSARFPDDAEIAYITASVHDRMGLEAEAVAFYERSLTTTGLSEEDHRGALLGLGSTYRVLGRYPEAVDTLRAGVQRHPNDGALRTFLGMALFNVGDHHGAMSLLLDLLATTSEDPDVRRYRRAIEYYAKDLHHTA</sequence>
<feature type="domain" description="Tetratrico peptide repeat group 5" evidence="2">
    <location>
        <begin position="42"/>
        <end position="162"/>
    </location>
</feature>
<protein>
    <submittedName>
        <fullName evidence="3">Tetratricopeptide repeat protein</fullName>
    </submittedName>
</protein>
<evidence type="ECO:0000313" key="3">
    <source>
        <dbReference type="EMBL" id="GAA1405817.1"/>
    </source>
</evidence>
<dbReference type="PROSITE" id="PS50005">
    <property type="entry name" value="TPR"/>
    <property type="match status" value="1"/>
</dbReference>
<dbReference type="Gene3D" id="1.25.40.10">
    <property type="entry name" value="Tetratricopeptide repeat domain"/>
    <property type="match status" value="1"/>
</dbReference>
<dbReference type="InterPro" id="IPR011990">
    <property type="entry name" value="TPR-like_helical_dom_sf"/>
</dbReference>
<dbReference type="RefSeq" id="WP_344340834.1">
    <property type="nucleotide sequence ID" value="NZ_BAAAKJ010000299.1"/>
</dbReference>
<evidence type="ECO:0000259" key="2">
    <source>
        <dbReference type="Pfam" id="PF12688"/>
    </source>
</evidence>
<accession>A0ABN1YDI8</accession>
<dbReference type="InterPro" id="IPR041656">
    <property type="entry name" value="TPR_5"/>
</dbReference>
<gene>
    <name evidence="3" type="ORF">GCM10009639_53130</name>
</gene>
<evidence type="ECO:0000313" key="4">
    <source>
        <dbReference type="Proteomes" id="UP001499863"/>
    </source>
</evidence>
<keyword evidence="1" id="KW-0802">TPR repeat</keyword>
<reference evidence="3 4" key="1">
    <citation type="journal article" date="2019" name="Int. J. Syst. Evol. Microbiol.">
        <title>The Global Catalogue of Microorganisms (GCM) 10K type strain sequencing project: providing services to taxonomists for standard genome sequencing and annotation.</title>
        <authorList>
            <consortium name="The Broad Institute Genomics Platform"/>
            <consortium name="The Broad Institute Genome Sequencing Center for Infectious Disease"/>
            <person name="Wu L."/>
            <person name="Ma J."/>
        </authorList>
    </citation>
    <scope>NUCLEOTIDE SEQUENCE [LARGE SCALE GENOMIC DNA]</scope>
    <source>
        <strain evidence="3 4">JCM 12393</strain>
    </source>
</reference>
<comment type="caution">
    <text evidence="3">The sequence shown here is derived from an EMBL/GenBank/DDBJ whole genome shotgun (WGS) entry which is preliminary data.</text>
</comment>
<dbReference type="InterPro" id="IPR019734">
    <property type="entry name" value="TPR_rpt"/>
</dbReference>
<feature type="repeat" description="TPR" evidence="1">
    <location>
        <begin position="78"/>
        <end position="111"/>
    </location>
</feature>
<evidence type="ECO:0000256" key="1">
    <source>
        <dbReference type="PROSITE-ProRule" id="PRU00339"/>
    </source>
</evidence>
<name>A0ABN1YDI8_9ACTN</name>
<dbReference type="EMBL" id="BAAAKJ010000299">
    <property type="protein sequence ID" value="GAA1405817.1"/>
    <property type="molecule type" value="Genomic_DNA"/>
</dbReference>
<keyword evidence="4" id="KW-1185">Reference proteome</keyword>
<organism evidence="3 4">
    <name type="scientific">Kitasatospora putterlickiae</name>
    <dbReference type="NCBI Taxonomy" id="221725"/>
    <lineage>
        <taxon>Bacteria</taxon>
        <taxon>Bacillati</taxon>
        <taxon>Actinomycetota</taxon>
        <taxon>Actinomycetes</taxon>
        <taxon>Kitasatosporales</taxon>
        <taxon>Streptomycetaceae</taxon>
        <taxon>Kitasatospora</taxon>
    </lineage>
</organism>
<dbReference type="Proteomes" id="UP001499863">
    <property type="component" value="Unassembled WGS sequence"/>
</dbReference>